<evidence type="ECO:0000256" key="4">
    <source>
        <dbReference type="ARBA" id="ARBA00022946"/>
    </source>
</evidence>
<keyword evidence="4 10" id="KW-0809">Transit peptide</keyword>
<feature type="compositionally biased region" description="Basic and acidic residues" evidence="12">
    <location>
        <begin position="118"/>
        <end position="132"/>
    </location>
</feature>
<keyword evidence="2 10" id="KW-0812">Transmembrane</keyword>
<dbReference type="Pfam" id="PF05546">
    <property type="entry name" value="She9_MDM33"/>
    <property type="match status" value="1"/>
</dbReference>
<feature type="region of interest" description="Disordered" evidence="12">
    <location>
        <begin position="118"/>
        <end position="193"/>
    </location>
</feature>
<feature type="transmembrane region" description="Helical" evidence="10">
    <location>
        <begin position="390"/>
        <end position="410"/>
    </location>
</feature>
<name>A0A8H3TWB4_9TREE</name>
<evidence type="ECO:0000256" key="8">
    <source>
        <dbReference type="ARBA" id="ARBA00023136"/>
    </source>
</evidence>
<comment type="function">
    <text evidence="9">Required for the maintenance of the structure of the mitochondrial inner membrane. Involved in mitochondrial morphology. Causes growth arrest when highly overexpressed.</text>
</comment>
<evidence type="ECO:0000256" key="2">
    <source>
        <dbReference type="ARBA" id="ARBA00022692"/>
    </source>
</evidence>
<comment type="similarity">
    <text evidence="1 10">Belongs to the SHE9 family.</text>
</comment>
<dbReference type="PANTHER" id="PTHR31961">
    <property type="entry name" value="SENSITIVE TO HIGH EXPRESSION PROTEIN 9, MITOCHONDRIAL"/>
    <property type="match status" value="1"/>
</dbReference>
<reference evidence="13" key="1">
    <citation type="submission" date="2020-07" db="EMBL/GenBank/DDBJ databases">
        <title>Draft Genome Sequence of a Deep-Sea Yeast, Naganishia (Cryptococcus) liquefaciens strain N6.</title>
        <authorList>
            <person name="Han Y.W."/>
            <person name="Kajitani R."/>
            <person name="Morimoto H."/>
            <person name="Parhat M."/>
            <person name="Tsubouchi H."/>
            <person name="Bakenova O."/>
            <person name="Ogata M."/>
            <person name="Argunhan B."/>
            <person name="Aoki R."/>
            <person name="Kajiwara S."/>
            <person name="Itoh T."/>
            <person name="Iwasaki H."/>
        </authorList>
    </citation>
    <scope>NUCLEOTIDE SEQUENCE</scope>
    <source>
        <strain evidence="13">N6</strain>
    </source>
</reference>
<keyword evidence="14" id="KW-1185">Reference proteome</keyword>
<dbReference type="PANTHER" id="PTHR31961:SF3">
    <property type="entry name" value="SENSITIVE TO HIGH EXPRESSION PROTEIN 9, MITOCHONDRIAL"/>
    <property type="match status" value="1"/>
</dbReference>
<comment type="caution">
    <text evidence="13">The sequence shown here is derived from an EMBL/GenBank/DDBJ whole genome shotgun (WGS) entry which is preliminary data.</text>
</comment>
<gene>
    <name evidence="13" type="ORF">NliqN6_4817</name>
</gene>
<evidence type="ECO:0000256" key="3">
    <source>
        <dbReference type="ARBA" id="ARBA00022792"/>
    </source>
</evidence>
<feature type="coiled-coil region" evidence="11">
    <location>
        <begin position="271"/>
        <end position="305"/>
    </location>
</feature>
<evidence type="ECO:0000256" key="9">
    <source>
        <dbReference type="ARBA" id="ARBA00024807"/>
    </source>
</evidence>
<feature type="region of interest" description="Disordered" evidence="12">
    <location>
        <begin position="1"/>
        <end position="106"/>
    </location>
</feature>
<dbReference type="AlphaFoldDB" id="A0A8H3TWB4"/>
<keyword evidence="6 11" id="KW-0175">Coiled coil</keyword>
<dbReference type="EMBL" id="BLZA01000030">
    <property type="protein sequence ID" value="GHJ88415.1"/>
    <property type="molecule type" value="Genomic_DNA"/>
</dbReference>
<evidence type="ECO:0000256" key="11">
    <source>
        <dbReference type="SAM" id="Coils"/>
    </source>
</evidence>
<dbReference type="GO" id="GO:0007007">
    <property type="term" value="P:inner mitochondrial membrane organization"/>
    <property type="evidence" value="ECO:0007669"/>
    <property type="project" value="TreeGrafter"/>
</dbReference>
<feature type="compositionally biased region" description="Basic and acidic residues" evidence="12">
    <location>
        <begin position="181"/>
        <end position="193"/>
    </location>
</feature>
<keyword evidence="8 10" id="KW-0472">Membrane</keyword>
<keyword evidence="5 10" id="KW-1133">Transmembrane helix</keyword>
<evidence type="ECO:0000313" key="14">
    <source>
        <dbReference type="Proteomes" id="UP000620104"/>
    </source>
</evidence>
<evidence type="ECO:0000256" key="6">
    <source>
        <dbReference type="ARBA" id="ARBA00023054"/>
    </source>
</evidence>
<evidence type="ECO:0000256" key="12">
    <source>
        <dbReference type="SAM" id="MobiDB-lite"/>
    </source>
</evidence>
<feature type="compositionally biased region" description="Polar residues" evidence="12">
    <location>
        <begin position="139"/>
        <end position="149"/>
    </location>
</feature>
<feature type="compositionally biased region" description="Basic and acidic residues" evidence="12">
    <location>
        <begin position="75"/>
        <end position="93"/>
    </location>
</feature>
<evidence type="ECO:0000256" key="5">
    <source>
        <dbReference type="ARBA" id="ARBA00022989"/>
    </source>
</evidence>
<dbReference type="InterPro" id="IPR008839">
    <property type="entry name" value="MDM33_fungi"/>
</dbReference>
<accession>A0A8H3TWB4</accession>
<evidence type="ECO:0000256" key="10">
    <source>
        <dbReference type="RuleBase" id="RU364128"/>
    </source>
</evidence>
<feature type="compositionally biased region" description="Basic and acidic residues" evidence="12">
    <location>
        <begin position="23"/>
        <end position="43"/>
    </location>
</feature>
<protein>
    <recommendedName>
        <fullName evidence="10">Sensitive to high expression protein 9, mitochondrial</fullName>
    </recommendedName>
</protein>
<organism evidence="13 14">
    <name type="scientific">Naganishia liquefaciens</name>
    <dbReference type="NCBI Taxonomy" id="104408"/>
    <lineage>
        <taxon>Eukaryota</taxon>
        <taxon>Fungi</taxon>
        <taxon>Dikarya</taxon>
        <taxon>Basidiomycota</taxon>
        <taxon>Agaricomycotina</taxon>
        <taxon>Tremellomycetes</taxon>
        <taxon>Filobasidiales</taxon>
        <taxon>Filobasidiaceae</taxon>
        <taxon>Naganishia</taxon>
    </lineage>
</organism>
<dbReference type="GO" id="GO:0005743">
    <property type="term" value="C:mitochondrial inner membrane"/>
    <property type="evidence" value="ECO:0007669"/>
    <property type="project" value="UniProtKB-SubCell"/>
</dbReference>
<comment type="subcellular location">
    <subcellularLocation>
        <location evidence="10">Mitochondrion inner membrane</location>
        <topology evidence="10">Multi-pass membrane protein</topology>
    </subcellularLocation>
</comment>
<sequence length="569" mass="62316">MLKRAIEAAPAPTTRVRQSTYPESKETDPPALSDKIHEAELARLLEQFEGTDNKEKTSATTSGSSPTSKAKRKSKIEDYDAWHGWDGESDKAPHSGPSSGNNEVDRYISDVLSDVAKSKAAREKVAKEEHAVKNGVSPAKSQQGLSDPTFQEDRKRDISFDGKITGTLGIPESPVPLRPSPFRESDNAKTPREAKVFVASSKTSTFSKAEVAALAKKLQVRLDEEIKRLRVQKEDVKRALSTRAREFGKDAQVQLGLLGGKVNEVTGYNEIERLKQDVRERELDIARLREKAAQAKDAYDQAVTARNVSQRDLTSLLERKHTWTDADISNFTNLVRSDHNLNHAVTSAKDALKKAELEVDKAFTALLNSILHRYHEEQVWSDKIRSVSTYGSLIVLVINLIVFLGAIAVVEPWKRRRLVRGLEEQVKGMVEDVEHTVTGEFEEVKSNMASVSATLAALQTAMAHDQVRQTGARSVALPAVSEATPAASAGSRGTKTGNSRALDEAVERSALQNKSALLPESTIQVINAISPSAASFVAQQDPHRIDMAIIGFIGLVTGTAMTAIIQSMR</sequence>
<evidence type="ECO:0000313" key="13">
    <source>
        <dbReference type="EMBL" id="GHJ88415.1"/>
    </source>
</evidence>
<evidence type="ECO:0000256" key="1">
    <source>
        <dbReference type="ARBA" id="ARBA00007472"/>
    </source>
</evidence>
<comment type="subunit">
    <text evidence="10">Homooligomer.</text>
</comment>
<feature type="compositionally biased region" description="Basic and acidic residues" evidence="12">
    <location>
        <begin position="151"/>
        <end position="160"/>
    </location>
</feature>
<dbReference type="Proteomes" id="UP000620104">
    <property type="component" value="Unassembled WGS sequence"/>
</dbReference>
<evidence type="ECO:0000256" key="7">
    <source>
        <dbReference type="ARBA" id="ARBA00023128"/>
    </source>
</evidence>
<proteinExistence type="inferred from homology"/>
<keyword evidence="3 10" id="KW-0999">Mitochondrion inner membrane</keyword>
<feature type="compositionally biased region" description="Low complexity" evidence="12">
    <location>
        <begin position="58"/>
        <end position="68"/>
    </location>
</feature>
<dbReference type="OrthoDB" id="5595506at2759"/>
<feature type="transmembrane region" description="Helical" evidence="10">
    <location>
        <begin position="548"/>
        <end position="568"/>
    </location>
</feature>
<keyword evidence="7 10" id="KW-0496">Mitochondrion</keyword>